<dbReference type="EMBL" id="NRGQ01000008">
    <property type="protein sequence ID" value="PCC43146.1"/>
    <property type="molecule type" value="Genomic_DNA"/>
</dbReference>
<dbReference type="AlphaFoldDB" id="A0A2A3YUY1"/>
<evidence type="ECO:0000313" key="2">
    <source>
        <dbReference type="EMBL" id="PCC43146.1"/>
    </source>
</evidence>
<feature type="transmembrane region" description="Helical" evidence="1">
    <location>
        <begin position="20"/>
        <end position="42"/>
    </location>
</feature>
<dbReference type="Proteomes" id="UP000218620">
    <property type="component" value="Unassembled WGS sequence"/>
</dbReference>
<organism evidence="2 3">
    <name type="scientific">Brevibacterium aurantiacum</name>
    <dbReference type="NCBI Taxonomy" id="273384"/>
    <lineage>
        <taxon>Bacteria</taxon>
        <taxon>Bacillati</taxon>
        <taxon>Actinomycetota</taxon>
        <taxon>Actinomycetes</taxon>
        <taxon>Micrococcales</taxon>
        <taxon>Brevibacteriaceae</taxon>
        <taxon>Brevibacterium</taxon>
    </lineage>
</organism>
<evidence type="ECO:0000256" key="1">
    <source>
        <dbReference type="SAM" id="Phobius"/>
    </source>
</evidence>
<comment type="caution">
    <text evidence="2">The sequence shown here is derived from an EMBL/GenBank/DDBJ whole genome shotgun (WGS) entry which is preliminary data.</text>
</comment>
<feature type="transmembrane region" description="Helical" evidence="1">
    <location>
        <begin position="200"/>
        <end position="219"/>
    </location>
</feature>
<evidence type="ECO:0000313" key="3">
    <source>
        <dbReference type="Proteomes" id="UP000218620"/>
    </source>
</evidence>
<protein>
    <submittedName>
        <fullName evidence="2">Uncharacterized protein</fullName>
    </submittedName>
</protein>
<keyword evidence="1" id="KW-0472">Membrane</keyword>
<accession>A0A2A3YUY1</accession>
<name>A0A2A3YUY1_BREAU</name>
<reference evidence="2 3" key="1">
    <citation type="journal article" date="2017" name="Elife">
        <title>Extensive horizontal gene transfer in cheese-associated bacteria.</title>
        <authorList>
            <person name="Bonham K.S."/>
            <person name="Wolfe B.E."/>
            <person name="Dutton R.J."/>
        </authorList>
    </citation>
    <scope>NUCLEOTIDE SEQUENCE [LARGE SCALE GENOMIC DNA]</scope>
    <source>
        <strain evidence="2 3">962_8</strain>
    </source>
</reference>
<keyword evidence="1" id="KW-1133">Transmembrane helix</keyword>
<proteinExistence type="predicted"/>
<gene>
    <name evidence="2" type="ORF">CIK65_08755</name>
</gene>
<keyword evidence="1" id="KW-0812">Transmembrane</keyword>
<sequence>MPVSDDSAHWANFVSSGLAPATIVCFALWLYGYWLLGTLVPATEFFRKARVIGKLRRPESGCITRSLALAALETSGALGRIFFRATTGRTFNSGVRPDVTKQASAMAKEIMLAVPVEGVDSLLASTVQTYDQYIRDVAGLLVIGRTDSVGAAKKSRDIEFTVSSDFDGRDNGTNGSSPDQEDALRKYLQPFAGQSPLDAIVGYLVPTLALVASIIALFFSI</sequence>